<accession>B7PQE0</accession>
<evidence type="ECO:0000256" key="8">
    <source>
        <dbReference type="ARBA" id="ARBA00022927"/>
    </source>
</evidence>
<dbReference type="GO" id="GO:0061733">
    <property type="term" value="F:protein-lysine-acetyltransferase activity"/>
    <property type="evidence" value="ECO:0007669"/>
    <property type="project" value="UniProtKB-EC"/>
</dbReference>
<dbReference type="InterPro" id="IPR001680">
    <property type="entry name" value="WD40_rpt"/>
</dbReference>
<evidence type="ECO:0000256" key="4">
    <source>
        <dbReference type="ARBA" id="ARBA00022490"/>
    </source>
</evidence>
<sequence>GHERGVNWACFHPTMPLVVSGADDRQIKLWRMNDSKAWEVDTCRGHYNNVSCVTFHPRQELILSNSEDKSIRVWDMTKRTCLYTHRREHDRFWILASHPSLNLFAAGHDSGKAGFYRKCQYRSYLQALKLLHYIHIFALIMKWFHWSVKNLGLPLWSDREFPARLFDSMSYNPAENAVLLNTRTPNPDNSTYDLCAVPRDSDSQNPDLVEGKRSSGLTAVWVARNRFAVLDRSHNVVIKNMKNEVNKKVQTPSCDEIFYAGTGMLLLRDSDGLVLFDVTQGRQLASVKAKVKYVVWSNDLSHVALLSKHTLTICNRRLDVLCSVQESTRVKSGAWDDSGVFVYTTSNHIKYSLTNGDHGIIRTLDLPIYITRVKDSSVFCLDRECRPRVLGIDPTEYRFKLALVNRKYDEVLHMVRNAKLVGQSIIAYLQKKGYPEVALHFVKDEKTRFALALECGNIEASVALEAARTLDDKNCWEKLGEAALMQGNHQVVEMAYQRTKNFDKLSFLYLITGNLEKLRKMLKIAEIRKDTSGQFTNALYLGDVAERIKILKNCGQMSLAYLCAKTHGLAEEAEALESQVANPEALGAPDPNATLLMPPPPIMPCDENWPLLSVTRGFFDTAASGKKTAIAAEVTEVDAEGWGDDTELALDEDGIGAEKEVPEGAEAGEGGWDVDEDIELPPELAEAVGPSPGGGDEGYFVAPTRGTSPGQQWTNNSKLAVDHVLAGSFESAFRLLHDQVGAVVFEPLRPLFMSTFARSRTAFQGLPELPCLYGHPLRNWRDATPAKGGLPAVGCKLSDLLDRLQVCYQLTTSGKFSEAVTKFRALLLSVLLLAVDTRQEMAEAQQLLEVCREYVLGLSLETERKALPKETLEEQKRACEMAAYFTHCNLQPVHQILTLRTALNLFFKLKNYKTAASLGRRLLELGPRPDVAAQTRKILQACDKTPTDQHDLRYDEHNPFALCAKSYVPIYRGKPEVKCPLCSASYLPEFKGSVCTVCSIAEVGKDTIGLRISPIQFR</sequence>
<dbReference type="InterPro" id="IPR015943">
    <property type="entry name" value="WD40/YVTN_repeat-like_dom_sf"/>
</dbReference>
<keyword evidence="17" id="KW-1185">Reference proteome</keyword>
<dbReference type="CDD" id="cd22948">
    <property type="entry name" value="Coatomer_WDAD_alpha"/>
    <property type="match status" value="1"/>
</dbReference>
<dbReference type="EMBL" id="ABJB010793621">
    <property type="status" value="NOT_ANNOTATED_CDS"/>
    <property type="molecule type" value="Genomic_DNA"/>
</dbReference>
<dbReference type="GO" id="GO:0016192">
    <property type="term" value="P:vesicle-mediated transport"/>
    <property type="evidence" value="ECO:0007669"/>
    <property type="project" value="UniProtKB-KW"/>
</dbReference>
<dbReference type="GO" id="GO:0006886">
    <property type="term" value="P:intracellular protein transport"/>
    <property type="evidence" value="ECO:0007669"/>
    <property type="project" value="InterPro"/>
</dbReference>
<dbReference type="FunCoup" id="B7PQE0">
    <property type="interactions" value="1676"/>
</dbReference>
<dbReference type="Pfam" id="PF23953">
    <property type="entry name" value="TPR_COPA_B"/>
    <property type="match status" value="1"/>
</dbReference>
<dbReference type="InterPro" id="IPR047312">
    <property type="entry name" value="Coatomer_alpha_WD-assoc_reg"/>
</dbReference>
<dbReference type="EMBL" id="DS764242">
    <property type="protein sequence ID" value="EEC08812.1"/>
    <property type="molecule type" value="Genomic_DNA"/>
</dbReference>
<evidence type="ECO:0000256" key="3">
    <source>
        <dbReference type="ARBA" id="ARBA00022448"/>
    </source>
</evidence>
<dbReference type="HOGENOM" id="CLU_013914_0_0_1"/>
<dbReference type="Gene3D" id="2.130.10.10">
    <property type="entry name" value="YVTN repeat-like/Quinoprotein amine dehydrogenase"/>
    <property type="match status" value="1"/>
</dbReference>
<dbReference type="SUPFAM" id="SSF50978">
    <property type="entry name" value="WD40 repeat-like"/>
    <property type="match status" value="1"/>
</dbReference>
<evidence type="ECO:0000313" key="16">
    <source>
        <dbReference type="EnsemblMetazoa" id="ISCW006283-PA"/>
    </source>
</evidence>
<evidence type="ECO:0000313" key="15">
    <source>
        <dbReference type="EMBL" id="EEC08812.1"/>
    </source>
</evidence>
<evidence type="ECO:0000256" key="11">
    <source>
        <dbReference type="PROSITE-ProRule" id="PRU00221"/>
    </source>
</evidence>
<dbReference type="VEuPathDB" id="VectorBase:ISCP_032746"/>
<evidence type="ECO:0007829" key="18">
    <source>
        <dbReference type="PeptideAtlas" id="B7PQE0"/>
    </source>
</evidence>
<keyword evidence="15" id="KW-0012">Acyltransferase</keyword>
<evidence type="ECO:0000256" key="9">
    <source>
        <dbReference type="ARBA" id="ARBA00023034"/>
    </source>
</evidence>
<dbReference type="Pfam" id="PF04053">
    <property type="entry name" value="B-prop_COPA_B_2nd"/>
    <property type="match status" value="1"/>
</dbReference>
<dbReference type="InterPro" id="IPR050844">
    <property type="entry name" value="Coatomer_complex_subunit"/>
</dbReference>
<dbReference type="PANTHER" id="PTHR19876:SF1">
    <property type="entry name" value="COATOMER SUBUNIT ALPHA"/>
    <property type="match status" value="1"/>
</dbReference>
<keyword evidence="9" id="KW-0333">Golgi apparatus</keyword>
<evidence type="ECO:0000259" key="13">
    <source>
        <dbReference type="Pfam" id="PF06957"/>
    </source>
</evidence>
<dbReference type="InterPro" id="IPR056176">
    <property type="entry name" value="TPR_COPA_B"/>
</dbReference>
<evidence type="ECO:0000256" key="10">
    <source>
        <dbReference type="ARBA" id="ARBA00023136"/>
    </source>
</evidence>
<feature type="domain" description="COPA/B second beta-propeller" evidence="12">
    <location>
        <begin position="166"/>
        <end position="382"/>
    </location>
</feature>
<evidence type="ECO:0000313" key="17">
    <source>
        <dbReference type="Proteomes" id="UP000001555"/>
    </source>
</evidence>
<keyword evidence="18" id="KW-1267">Proteomics identification</keyword>
<dbReference type="AlphaFoldDB" id="B7PQE0"/>
<reference evidence="15 17" key="1">
    <citation type="submission" date="2008-03" db="EMBL/GenBank/DDBJ databases">
        <title>Annotation of Ixodes scapularis.</title>
        <authorList>
            <consortium name="Ixodes scapularis Genome Project Consortium"/>
            <person name="Caler E."/>
            <person name="Hannick L.I."/>
            <person name="Bidwell S."/>
            <person name="Joardar V."/>
            <person name="Thiagarajan M."/>
            <person name="Amedeo P."/>
            <person name="Galinsky K.J."/>
            <person name="Schobel S."/>
            <person name="Inman J."/>
            <person name="Hostetler J."/>
            <person name="Miller J."/>
            <person name="Hammond M."/>
            <person name="Megy K."/>
            <person name="Lawson D."/>
            <person name="Kodira C."/>
            <person name="Sutton G."/>
            <person name="Meyer J."/>
            <person name="Hill C.A."/>
            <person name="Birren B."/>
            <person name="Nene V."/>
            <person name="Collins F."/>
            <person name="Alarcon-Chaidez F."/>
            <person name="Wikel S."/>
            <person name="Strausberg R."/>
        </authorList>
    </citation>
    <scope>NUCLEOTIDE SEQUENCE [LARGE SCALE GENOMIC DNA]</scope>
    <source>
        <strain evidence="17">Wikel</strain>
        <strain evidence="15">Wikel colony</strain>
    </source>
</reference>
<dbReference type="Proteomes" id="UP000001555">
    <property type="component" value="Unassembled WGS sequence"/>
</dbReference>
<evidence type="ECO:0000256" key="1">
    <source>
        <dbReference type="ARBA" id="ARBA00004255"/>
    </source>
</evidence>
<keyword evidence="8" id="KW-0653">Protein transport</keyword>
<evidence type="ECO:0000256" key="5">
    <source>
        <dbReference type="ARBA" id="ARBA00022574"/>
    </source>
</evidence>
<dbReference type="VEuPathDB" id="VectorBase:ISCI006283"/>
<dbReference type="GO" id="GO:0000139">
    <property type="term" value="C:Golgi membrane"/>
    <property type="evidence" value="ECO:0007669"/>
    <property type="project" value="UniProtKB-SubCell"/>
</dbReference>
<dbReference type="EC" id="2.3.1.48" evidence="15"/>
<feature type="repeat" description="WD" evidence="11">
    <location>
        <begin position="43"/>
        <end position="84"/>
    </location>
</feature>
<feature type="repeat" description="WD" evidence="11">
    <location>
        <begin position="1"/>
        <end position="40"/>
    </location>
</feature>
<dbReference type="PaxDb" id="6945-B7PQE0"/>
<evidence type="ECO:0000259" key="14">
    <source>
        <dbReference type="Pfam" id="PF23953"/>
    </source>
</evidence>
<dbReference type="PROSITE" id="PS50294">
    <property type="entry name" value="WD_REPEATS_REGION"/>
    <property type="match status" value="2"/>
</dbReference>
<feature type="domain" description="COPA/B TPR" evidence="14">
    <location>
        <begin position="410"/>
        <end position="568"/>
    </location>
</feature>
<gene>
    <name evidence="15" type="ORF">IscW_ISCW006283</name>
</gene>
<dbReference type="Pfam" id="PF00400">
    <property type="entry name" value="WD40"/>
    <property type="match status" value="2"/>
</dbReference>
<protein>
    <submittedName>
        <fullName evidence="15 16">Coatomer, alpha chain, putative</fullName>
        <ecNumber evidence="15">2.3.1.48</ecNumber>
    </submittedName>
</protein>
<organism>
    <name type="scientific">Ixodes scapularis</name>
    <name type="common">Black-legged tick</name>
    <name type="synonym">Deer tick</name>
    <dbReference type="NCBI Taxonomy" id="6945"/>
    <lineage>
        <taxon>Eukaryota</taxon>
        <taxon>Metazoa</taxon>
        <taxon>Ecdysozoa</taxon>
        <taxon>Arthropoda</taxon>
        <taxon>Chelicerata</taxon>
        <taxon>Arachnida</taxon>
        <taxon>Acari</taxon>
        <taxon>Parasitiformes</taxon>
        <taxon>Ixodida</taxon>
        <taxon>Ixodoidea</taxon>
        <taxon>Ixodidae</taxon>
        <taxon>Ixodinae</taxon>
        <taxon>Ixodes</taxon>
    </lineage>
</organism>
<evidence type="ECO:0000256" key="2">
    <source>
        <dbReference type="ARBA" id="ARBA00004347"/>
    </source>
</evidence>
<dbReference type="VEuPathDB" id="VectorBase:ISCW006283"/>
<keyword evidence="4" id="KW-0963">Cytoplasm</keyword>
<dbReference type="Pfam" id="PF06957">
    <property type="entry name" value="COPI_C"/>
    <property type="match status" value="1"/>
</dbReference>
<evidence type="ECO:0000256" key="7">
    <source>
        <dbReference type="ARBA" id="ARBA00022892"/>
    </source>
</evidence>
<reference evidence="16" key="2">
    <citation type="submission" date="2020-05" db="UniProtKB">
        <authorList>
            <consortium name="EnsemblMetazoa"/>
        </authorList>
    </citation>
    <scope>IDENTIFICATION</scope>
    <source>
        <strain evidence="16">wikel</strain>
    </source>
</reference>
<evidence type="ECO:0000259" key="12">
    <source>
        <dbReference type="Pfam" id="PF04053"/>
    </source>
</evidence>
<feature type="non-terminal residue" evidence="15">
    <location>
        <position position="1"/>
    </location>
</feature>
<proteinExistence type="evidence at protein level"/>
<dbReference type="EMBL" id="ABJB010787237">
    <property type="status" value="NOT_ANNOTATED_CDS"/>
    <property type="molecule type" value="Genomic_DNA"/>
</dbReference>
<keyword evidence="6" id="KW-0677">Repeat</keyword>
<comment type="subcellular location">
    <subcellularLocation>
        <location evidence="2">Cytoplasmic vesicle</location>
        <location evidence="2">COPI-coated vesicle membrane</location>
        <topology evidence="2">Peripheral membrane protein</topology>
        <orientation evidence="2">Cytoplasmic side</orientation>
    </subcellularLocation>
    <subcellularLocation>
        <location evidence="1">Golgi apparatus membrane</location>
        <topology evidence="1">Peripheral membrane protein</topology>
        <orientation evidence="1">Cytoplasmic side</orientation>
    </subcellularLocation>
</comment>
<evidence type="ECO:0000256" key="6">
    <source>
        <dbReference type="ARBA" id="ARBA00022737"/>
    </source>
</evidence>
<name>B7PQE0_IXOSC</name>
<dbReference type="EnsemblMetazoa" id="ISCW006283-RA">
    <property type="protein sequence ID" value="ISCW006283-PA"/>
    <property type="gene ID" value="ISCW006283"/>
</dbReference>
<dbReference type="PROSITE" id="PS50082">
    <property type="entry name" value="WD_REPEATS_2"/>
    <property type="match status" value="2"/>
</dbReference>
<dbReference type="GO" id="GO:0030126">
    <property type="term" value="C:COPI vesicle coat"/>
    <property type="evidence" value="ECO:0007669"/>
    <property type="project" value="InterPro"/>
</dbReference>
<dbReference type="InterPro" id="IPR036322">
    <property type="entry name" value="WD40_repeat_dom_sf"/>
</dbReference>
<keyword evidence="7" id="KW-0931">ER-Golgi transport</keyword>
<dbReference type="InterPro" id="IPR010714">
    <property type="entry name" value="Coatomer_asu_C"/>
</dbReference>
<keyword evidence="10" id="KW-0472">Membrane</keyword>
<dbReference type="GO" id="GO:0005198">
    <property type="term" value="F:structural molecule activity"/>
    <property type="evidence" value="ECO:0007669"/>
    <property type="project" value="InterPro"/>
</dbReference>
<dbReference type="EMBL" id="ABJB010110360">
    <property type="status" value="NOT_ANNOTATED_CDS"/>
    <property type="molecule type" value="Genomic_DNA"/>
</dbReference>
<keyword evidence="15" id="KW-0808">Transferase</keyword>
<dbReference type="STRING" id="6945.B7PQE0"/>
<keyword evidence="3" id="KW-0813">Transport</keyword>
<dbReference type="Gene3D" id="1.25.40.470">
    <property type="match status" value="1"/>
</dbReference>
<feature type="domain" description="Coatomer alpha subunit C-terminal" evidence="13">
    <location>
        <begin position="617"/>
        <end position="1018"/>
    </location>
</feature>
<dbReference type="InterPro" id="IPR006692">
    <property type="entry name" value="Beta-prop_COPA/B_2nd"/>
</dbReference>
<dbReference type="SMART" id="SM00320">
    <property type="entry name" value="WD40"/>
    <property type="match status" value="3"/>
</dbReference>
<dbReference type="EMBL" id="ABJB010580334">
    <property type="status" value="NOT_ANNOTATED_CDS"/>
    <property type="molecule type" value="Genomic_DNA"/>
</dbReference>
<dbReference type="FunFam" id="1.25.40.470:FF:000002">
    <property type="entry name" value="Coatomer subunit alpha"/>
    <property type="match status" value="1"/>
</dbReference>
<dbReference type="OrthoDB" id="10261470at2759"/>
<keyword evidence="5 11" id="KW-0853">WD repeat</keyword>
<dbReference type="PANTHER" id="PTHR19876">
    <property type="entry name" value="COATOMER"/>
    <property type="match status" value="1"/>
</dbReference>